<dbReference type="Pfam" id="PF00873">
    <property type="entry name" value="ACR_tran"/>
    <property type="match status" value="1"/>
</dbReference>
<keyword evidence="1" id="KW-0812">Transmembrane</keyword>
<dbReference type="Gene3D" id="1.20.1640.10">
    <property type="entry name" value="Multidrug efflux transporter AcrB transmembrane domain"/>
    <property type="match status" value="2"/>
</dbReference>
<dbReference type="SUPFAM" id="SSF82714">
    <property type="entry name" value="Multidrug efflux transporter AcrB TolC docking domain, DN and DC subdomains"/>
    <property type="match status" value="2"/>
</dbReference>
<sequence>MWIVNVALKRPYTFIVMAIMILLATPFVLVTTPVDVLPEIDIPVVSIIWNYTGLSAQDVANRITSVNERSLTTTVNNIEHIESQSLQGIAIIKLFLQPTANIQTAIAQTVAVEQAQLKQMPPGATPPLVISYSASSIPVIQLGLSSPRQSEQDLNDTALNFLRPQLVTIPGAAVPYPYGGKTRLISVDLDTRALLAKGLTPTDVVQAVNAQNLILPTGTAKIGPKEYTINMNGSPATVAGLNDIPVRTINGATTYLREVAHVRDGFSPQTNIVRQDGHRGVLISVLKNGNASTLSIVNTLKDLLPQARASLPPDLKISALFDQSVFVKAAVQGVVREALIAAALTAAMILLFLGNWRSTCIIAISIPLSILSSLIVLHALGQTINIMTLGGLALAVGILVDDATVTIENIERHLHMGTDLHDAILEGAGEIAVPALVSTLCICIVFVPMFFLTGVARYLFVPLAEAVVFAMLASYILSRTLVPTLAMLLMGHAHAPDAKARPNLFMRLHRRFDRGFERMRGAYIVILSSLLVRRRLFAALFLGFCVLSAGLVFVLGEDFFPSVDAGDIRMHMRAPTGTRIEETARLADEVEKVVRQVVPQDELATILDNLGLPYSGINLSYSNAGTIGTLDGEIQVALKPDHAPTQNYIDELRALLPRRFPGVEFFFQPADIVTQILNFGLPAAIDVQIQGQNGRANFEVASRLMKQIRMIPGNVDTHIQQKLDEPAIDLQMDRTRLQQLNLSASNVAQNVLVSLSGSSQTAPGFWFNPRNGVEYNLAVQTPQYQVSSIDELLRTPVSASLNGPTQLLGNLVRLSPQTQFAVVTHYNIRPVIDLFVSVEGRDLGGVARQVNHLVDEARKTLPRGSQIVVRGQVETMRTSFLGLGLGVAMAIVLVYLLIVVNFQSWIDPLIIVSALPAALAGIIWMLFLTGTHLSVPALTGAIMTMGVATANSILMVSFARQRLNAGMPPLTAALEAGASRIRPVLMTAFAMIIGMVPMALGLGEGAEQNAPLGRAVIGGLLFATVSTLFFVPLVFAGIHARLARRAARKNTRPHEHDSGQH</sequence>
<dbReference type="Proteomes" id="UP000071859">
    <property type="component" value="Unassembled WGS sequence"/>
</dbReference>
<keyword evidence="1" id="KW-1133">Transmembrane helix</keyword>
<feature type="transmembrane region" description="Helical" evidence="1">
    <location>
        <begin position="880"/>
        <end position="902"/>
    </location>
</feature>
<dbReference type="SUPFAM" id="SSF82693">
    <property type="entry name" value="Multidrug efflux transporter AcrB pore domain, PN1, PN2, PC1 and PC2 subdomains"/>
    <property type="match status" value="2"/>
</dbReference>
<evidence type="ECO:0000313" key="2">
    <source>
        <dbReference type="EMBL" id="SAK58740.1"/>
    </source>
</evidence>
<keyword evidence="1" id="KW-0472">Membrane</keyword>
<dbReference type="PANTHER" id="PTHR32063:SF8">
    <property type="entry name" value="CATION EFFLUX PROTEIN"/>
    <property type="match status" value="1"/>
</dbReference>
<dbReference type="InterPro" id="IPR001036">
    <property type="entry name" value="Acrflvin-R"/>
</dbReference>
<feature type="transmembrane region" description="Helical" evidence="1">
    <location>
        <begin position="431"/>
        <end position="452"/>
    </location>
</feature>
<comment type="caution">
    <text evidence="2">The sequence shown here is derived from an EMBL/GenBank/DDBJ whole genome shotgun (WGS) entry which is preliminary data.</text>
</comment>
<dbReference type="RefSeq" id="WP_062604156.1">
    <property type="nucleotide sequence ID" value="NZ_FCOX02000006.1"/>
</dbReference>
<dbReference type="PRINTS" id="PR00702">
    <property type="entry name" value="ACRIFLAVINRP"/>
</dbReference>
<feature type="transmembrane region" description="Helical" evidence="1">
    <location>
        <begin position="360"/>
        <end position="380"/>
    </location>
</feature>
<feature type="transmembrane region" description="Helical" evidence="1">
    <location>
        <begin position="933"/>
        <end position="958"/>
    </location>
</feature>
<name>A0A158AM34_9BURK</name>
<feature type="transmembrane region" description="Helical" evidence="1">
    <location>
        <begin position="334"/>
        <end position="353"/>
    </location>
</feature>
<dbReference type="OrthoDB" id="9177212at2"/>
<feature type="transmembrane region" description="Helical" evidence="1">
    <location>
        <begin position="909"/>
        <end position="927"/>
    </location>
</feature>
<gene>
    <name evidence="2" type="ORF">AWB78_01778</name>
</gene>
<feature type="transmembrane region" description="Helical" evidence="1">
    <location>
        <begin position="984"/>
        <end position="1003"/>
    </location>
</feature>
<feature type="transmembrane region" description="Helical" evidence="1">
    <location>
        <begin position="386"/>
        <end position="410"/>
    </location>
</feature>
<dbReference type="Gene3D" id="3.30.70.1440">
    <property type="entry name" value="Multidrug efflux transporter AcrB pore domain"/>
    <property type="match status" value="1"/>
</dbReference>
<evidence type="ECO:0000313" key="3">
    <source>
        <dbReference type="Proteomes" id="UP000071859"/>
    </source>
</evidence>
<organism evidence="2 3">
    <name type="scientific">Caballeronia calidae</name>
    <dbReference type="NCBI Taxonomy" id="1777139"/>
    <lineage>
        <taxon>Bacteria</taxon>
        <taxon>Pseudomonadati</taxon>
        <taxon>Pseudomonadota</taxon>
        <taxon>Betaproteobacteria</taxon>
        <taxon>Burkholderiales</taxon>
        <taxon>Burkholderiaceae</taxon>
        <taxon>Caballeronia</taxon>
    </lineage>
</organism>
<feature type="transmembrane region" description="Helical" evidence="1">
    <location>
        <begin position="12"/>
        <end position="30"/>
    </location>
</feature>
<feature type="transmembrane region" description="Helical" evidence="1">
    <location>
        <begin position="1015"/>
        <end position="1038"/>
    </location>
</feature>
<protein>
    <submittedName>
        <fullName evidence="2">Acriflavin resistance protein</fullName>
    </submittedName>
</protein>
<dbReference type="Gene3D" id="3.30.70.1320">
    <property type="entry name" value="Multidrug efflux transporter AcrB pore domain like"/>
    <property type="match status" value="1"/>
</dbReference>
<evidence type="ECO:0000256" key="1">
    <source>
        <dbReference type="SAM" id="Phobius"/>
    </source>
</evidence>
<feature type="transmembrane region" description="Helical" evidence="1">
    <location>
        <begin position="458"/>
        <end position="477"/>
    </location>
</feature>
<dbReference type="Gene3D" id="3.30.70.1430">
    <property type="entry name" value="Multidrug efflux transporter AcrB pore domain"/>
    <property type="match status" value="2"/>
</dbReference>
<dbReference type="AlphaFoldDB" id="A0A158AM34"/>
<reference evidence="2" key="1">
    <citation type="submission" date="2016-01" db="EMBL/GenBank/DDBJ databases">
        <authorList>
            <person name="Peeters C."/>
        </authorList>
    </citation>
    <scope>NUCLEOTIDE SEQUENCE</scope>
    <source>
        <strain evidence="2">LMG 29321</strain>
    </source>
</reference>
<dbReference type="Gene3D" id="3.30.2090.10">
    <property type="entry name" value="Multidrug efflux transporter AcrB TolC docking domain, DN and DC subdomains"/>
    <property type="match status" value="2"/>
</dbReference>
<dbReference type="EMBL" id="FCOX02000006">
    <property type="protein sequence ID" value="SAK58740.1"/>
    <property type="molecule type" value="Genomic_DNA"/>
</dbReference>
<keyword evidence="3" id="KW-1185">Reference proteome</keyword>
<dbReference type="GO" id="GO:0005886">
    <property type="term" value="C:plasma membrane"/>
    <property type="evidence" value="ECO:0007669"/>
    <property type="project" value="TreeGrafter"/>
</dbReference>
<proteinExistence type="predicted"/>
<dbReference type="PANTHER" id="PTHR32063">
    <property type="match status" value="1"/>
</dbReference>
<accession>A0A158AM34</accession>
<dbReference type="InterPro" id="IPR027463">
    <property type="entry name" value="AcrB_DN_DC_subdom"/>
</dbReference>
<feature type="transmembrane region" description="Helical" evidence="1">
    <location>
        <begin position="536"/>
        <end position="556"/>
    </location>
</feature>
<dbReference type="GO" id="GO:0042910">
    <property type="term" value="F:xenobiotic transmembrane transporter activity"/>
    <property type="evidence" value="ECO:0007669"/>
    <property type="project" value="TreeGrafter"/>
</dbReference>
<dbReference type="SUPFAM" id="SSF82866">
    <property type="entry name" value="Multidrug efflux transporter AcrB transmembrane domain"/>
    <property type="match status" value="2"/>
</dbReference>